<evidence type="ECO:0000313" key="5">
    <source>
        <dbReference type="EMBL" id="MBB5136247.1"/>
    </source>
</evidence>
<evidence type="ECO:0000256" key="3">
    <source>
        <dbReference type="ARBA" id="ARBA00023163"/>
    </source>
</evidence>
<dbReference type="InterPro" id="IPR036388">
    <property type="entry name" value="WH-like_DNA-bd_sf"/>
</dbReference>
<dbReference type="PROSITE" id="PS00622">
    <property type="entry name" value="HTH_LUXR_1"/>
    <property type="match status" value="1"/>
</dbReference>
<dbReference type="SMART" id="SM00421">
    <property type="entry name" value="HTH_LUXR"/>
    <property type="match status" value="1"/>
</dbReference>
<evidence type="ECO:0000256" key="2">
    <source>
        <dbReference type="ARBA" id="ARBA00023125"/>
    </source>
</evidence>
<protein>
    <submittedName>
        <fullName evidence="5">DNA-binding NarL/FixJ family response regulator</fullName>
    </submittedName>
</protein>
<keyword evidence="1" id="KW-0805">Transcription regulation</keyword>
<dbReference type="InterPro" id="IPR016032">
    <property type="entry name" value="Sig_transdc_resp-reg_C-effctor"/>
</dbReference>
<dbReference type="RefSeq" id="WP_221336886.1">
    <property type="nucleotide sequence ID" value="NZ_BAABIX010000036.1"/>
</dbReference>
<evidence type="ECO:0000256" key="1">
    <source>
        <dbReference type="ARBA" id="ARBA00023015"/>
    </source>
</evidence>
<keyword evidence="3" id="KW-0804">Transcription</keyword>
<reference evidence="5 6" key="1">
    <citation type="submission" date="2020-08" db="EMBL/GenBank/DDBJ databases">
        <title>Genomic Encyclopedia of Type Strains, Phase IV (KMG-IV): sequencing the most valuable type-strain genomes for metagenomic binning, comparative biology and taxonomic classification.</title>
        <authorList>
            <person name="Goeker M."/>
        </authorList>
    </citation>
    <scope>NUCLEOTIDE SEQUENCE [LARGE SCALE GENOMIC DNA]</scope>
    <source>
        <strain evidence="5 6">DSM 45615</strain>
    </source>
</reference>
<gene>
    <name evidence="5" type="ORF">HNP84_005991</name>
</gene>
<accession>A0A840PGI1</accession>
<evidence type="ECO:0000259" key="4">
    <source>
        <dbReference type="PROSITE" id="PS50043"/>
    </source>
</evidence>
<feature type="domain" description="HTH luxR-type" evidence="4">
    <location>
        <begin position="26"/>
        <end position="91"/>
    </location>
</feature>
<dbReference type="PANTHER" id="PTHR44688:SF16">
    <property type="entry name" value="DNA-BINDING TRANSCRIPTIONAL ACTIVATOR DEVR_DOSR"/>
    <property type="match status" value="1"/>
</dbReference>
<dbReference type="SUPFAM" id="SSF46894">
    <property type="entry name" value="C-terminal effector domain of the bipartite response regulators"/>
    <property type="match status" value="1"/>
</dbReference>
<dbReference type="GO" id="GO:0003677">
    <property type="term" value="F:DNA binding"/>
    <property type="evidence" value="ECO:0007669"/>
    <property type="project" value="UniProtKB-KW"/>
</dbReference>
<dbReference type="Pfam" id="PF00196">
    <property type="entry name" value="GerE"/>
    <property type="match status" value="1"/>
</dbReference>
<sequence length="96" mass="10277">MGAHVFAHRAARELRATGETVRRRSGVTTIGDLTPREVQAARLAGGGLANPEIGSRLFVSPRTVEYHLHNVFAKTGITSRAELGAVLFADPNRPSS</sequence>
<keyword evidence="2 5" id="KW-0238">DNA-binding</keyword>
<proteinExistence type="predicted"/>
<dbReference type="AlphaFoldDB" id="A0A840PGI1"/>
<keyword evidence="6" id="KW-1185">Reference proteome</keyword>
<comment type="caution">
    <text evidence="5">The sequence shown here is derived from an EMBL/GenBank/DDBJ whole genome shotgun (WGS) entry which is preliminary data.</text>
</comment>
<dbReference type="CDD" id="cd06170">
    <property type="entry name" value="LuxR_C_like"/>
    <property type="match status" value="1"/>
</dbReference>
<dbReference type="PANTHER" id="PTHR44688">
    <property type="entry name" value="DNA-BINDING TRANSCRIPTIONAL ACTIVATOR DEVR_DOSR"/>
    <property type="match status" value="1"/>
</dbReference>
<dbReference type="GO" id="GO:0006355">
    <property type="term" value="P:regulation of DNA-templated transcription"/>
    <property type="evidence" value="ECO:0007669"/>
    <property type="project" value="InterPro"/>
</dbReference>
<organism evidence="5 6">
    <name type="scientific">Thermocatellispora tengchongensis</name>
    <dbReference type="NCBI Taxonomy" id="1073253"/>
    <lineage>
        <taxon>Bacteria</taxon>
        <taxon>Bacillati</taxon>
        <taxon>Actinomycetota</taxon>
        <taxon>Actinomycetes</taxon>
        <taxon>Streptosporangiales</taxon>
        <taxon>Streptosporangiaceae</taxon>
        <taxon>Thermocatellispora</taxon>
    </lineage>
</organism>
<dbReference type="InterPro" id="IPR000792">
    <property type="entry name" value="Tscrpt_reg_LuxR_C"/>
</dbReference>
<name>A0A840PGI1_9ACTN</name>
<dbReference type="EMBL" id="JACHGN010000013">
    <property type="protein sequence ID" value="MBB5136247.1"/>
    <property type="molecule type" value="Genomic_DNA"/>
</dbReference>
<dbReference type="PRINTS" id="PR00038">
    <property type="entry name" value="HTHLUXR"/>
</dbReference>
<dbReference type="Proteomes" id="UP000578449">
    <property type="component" value="Unassembled WGS sequence"/>
</dbReference>
<evidence type="ECO:0000313" key="6">
    <source>
        <dbReference type="Proteomes" id="UP000578449"/>
    </source>
</evidence>
<dbReference type="Gene3D" id="1.10.10.10">
    <property type="entry name" value="Winged helix-like DNA-binding domain superfamily/Winged helix DNA-binding domain"/>
    <property type="match status" value="1"/>
</dbReference>
<dbReference type="PROSITE" id="PS50043">
    <property type="entry name" value="HTH_LUXR_2"/>
    <property type="match status" value="1"/>
</dbReference>